<evidence type="ECO:0000313" key="5">
    <source>
        <dbReference type="Proteomes" id="UP001175353"/>
    </source>
</evidence>
<dbReference type="GO" id="GO:0071933">
    <property type="term" value="F:Arp2/3 complex binding"/>
    <property type="evidence" value="ECO:0007669"/>
    <property type="project" value="InterPro"/>
</dbReference>
<dbReference type="GO" id="GO:0071846">
    <property type="term" value="P:actin filament debranching"/>
    <property type="evidence" value="ECO:0007669"/>
    <property type="project" value="InterPro"/>
</dbReference>
<evidence type="ECO:0000256" key="1">
    <source>
        <dbReference type="ARBA" id="ARBA00010055"/>
    </source>
</evidence>
<dbReference type="SUPFAM" id="SSF55753">
    <property type="entry name" value="Actin depolymerizing proteins"/>
    <property type="match status" value="1"/>
</dbReference>
<proteinExistence type="inferred from homology"/>
<organism evidence="4 5">
    <name type="scientific">Friedmanniomyces endolithicus</name>
    <dbReference type="NCBI Taxonomy" id="329885"/>
    <lineage>
        <taxon>Eukaryota</taxon>
        <taxon>Fungi</taxon>
        <taxon>Dikarya</taxon>
        <taxon>Ascomycota</taxon>
        <taxon>Pezizomycotina</taxon>
        <taxon>Dothideomycetes</taxon>
        <taxon>Dothideomycetidae</taxon>
        <taxon>Mycosphaerellales</taxon>
        <taxon>Teratosphaeriaceae</taxon>
        <taxon>Friedmanniomyces</taxon>
    </lineage>
</organism>
<dbReference type="PANTHER" id="PTHR11249">
    <property type="entry name" value="GLIAL FACTOR NATURATION FACTOR"/>
    <property type="match status" value="1"/>
</dbReference>
<dbReference type="Gene3D" id="3.40.20.10">
    <property type="entry name" value="Severin"/>
    <property type="match status" value="1"/>
</dbReference>
<dbReference type="PROSITE" id="PS51263">
    <property type="entry name" value="ADF_H"/>
    <property type="match status" value="1"/>
</dbReference>
<dbReference type="GO" id="GO:0003779">
    <property type="term" value="F:actin binding"/>
    <property type="evidence" value="ECO:0007669"/>
    <property type="project" value="InterPro"/>
</dbReference>
<dbReference type="GO" id="GO:0030479">
    <property type="term" value="C:actin cortical patch"/>
    <property type="evidence" value="ECO:0007669"/>
    <property type="project" value="TreeGrafter"/>
</dbReference>
<dbReference type="Proteomes" id="UP001175353">
    <property type="component" value="Unassembled WGS sequence"/>
</dbReference>
<dbReference type="GO" id="GO:0034316">
    <property type="term" value="P:negative regulation of Arp2/3 complex-mediated actin nucleation"/>
    <property type="evidence" value="ECO:0007669"/>
    <property type="project" value="TreeGrafter"/>
</dbReference>
<dbReference type="InterPro" id="IPR002108">
    <property type="entry name" value="ADF-H"/>
</dbReference>
<evidence type="ECO:0000313" key="4">
    <source>
        <dbReference type="EMBL" id="KAK0958603.1"/>
    </source>
</evidence>
<comment type="caution">
    <text evidence="4">The sequence shown here is derived from an EMBL/GenBank/DDBJ whole genome shotgun (WGS) entry which is preliminary data.</text>
</comment>
<reference evidence="4" key="2">
    <citation type="submission" date="2023-06" db="EMBL/GenBank/DDBJ databases">
        <title>Black Yeasts Isolated from many extreme environments.</title>
        <authorList>
            <person name="Coleine C."/>
            <person name="Stajich J.E."/>
            <person name="Selbmann L."/>
        </authorList>
    </citation>
    <scope>NUCLEOTIDE SEQUENCE</scope>
    <source>
        <strain evidence="4">CCFEE 5200</strain>
    </source>
</reference>
<dbReference type="EMBL" id="JAUJLE010000374">
    <property type="protein sequence ID" value="KAK0958603.1"/>
    <property type="molecule type" value="Genomic_DNA"/>
</dbReference>
<dbReference type="EMBL" id="JASUXU010000027">
    <property type="protein sequence ID" value="KAK0320008.1"/>
    <property type="molecule type" value="Genomic_DNA"/>
</dbReference>
<evidence type="ECO:0000313" key="3">
    <source>
        <dbReference type="EMBL" id="KAK0320008.1"/>
    </source>
</evidence>
<dbReference type="InterPro" id="IPR029006">
    <property type="entry name" value="ADF-H/Gelsolin-like_dom_sf"/>
</dbReference>
<dbReference type="Proteomes" id="UP001168146">
    <property type="component" value="Unassembled WGS sequence"/>
</dbReference>
<keyword evidence="5" id="KW-1185">Reference proteome</keyword>
<dbReference type="InterPro" id="IPR011171">
    <property type="entry name" value="GMF"/>
</dbReference>
<protein>
    <recommendedName>
        <fullName evidence="2">ADF-H domain-containing protein</fullName>
    </recommendedName>
</protein>
<evidence type="ECO:0000259" key="2">
    <source>
        <dbReference type="PROSITE" id="PS51263"/>
    </source>
</evidence>
<name>A0AAN6K4L6_9PEZI</name>
<dbReference type="Pfam" id="PF00241">
    <property type="entry name" value="Cofilin_ADF"/>
    <property type="match status" value="1"/>
</dbReference>
<reference evidence="3" key="1">
    <citation type="submission" date="2021-12" db="EMBL/GenBank/DDBJ databases">
        <title>Black yeast isolated from Biological Soil Crust.</title>
        <authorList>
            <person name="Kurbessoian T."/>
        </authorList>
    </citation>
    <scope>NUCLEOTIDE SEQUENCE</scope>
    <source>
        <strain evidence="3">CCFEE 5208</strain>
    </source>
</reference>
<comment type="similarity">
    <text evidence="1">Belongs to the actin-binding proteins ADF family. GMF subfamily.</text>
</comment>
<feature type="domain" description="ADF-H" evidence="2">
    <location>
        <begin position="1"/>
        <end position="139"/>
    </location>
</feature>
<gene>
    <name evidence="3" type="ORF">LTR82_008943</name>
    <name evidence="4" type="ORF">LTR91_021272</name>
</gene>
<dbReference type="AlphaFoldDB" id="A0AAN6K4L6"/>
<accession>A0AAN6K4L6</accession>
<dbReference type="PANTHER" id="PTHR11249:SF2">
    <property type="entry name" value="GLIA MATURATION FACTOR"/>
    <property type="match status" value="1"/>
</dbReference>
<sequence length="139" mass="15849">MDEEPRKDQIDKSTLEIKQVDDEVYTSMRELGEELPDNSPRFVVLSYPLTLVRLPPKSPELIGRTFVDRRMWGGMQASGRASVPYVMVNYLPPTCSSELRMLYAGAKELMRRQAEAGRVVEIESAEELEGIEERLKGED</sequence>